<keyword evidence="1 4" id="KW-0812">Transmembrane</keyword>
<dbReference type="InterPro" id="IPR047200">
    <property type="entry name" value="MFS_YcaD-like"/>
</dbReference>
<dbReference type="RefSeq" id="WP_085883075.1">
    <property type="nucleotide sequence ID" value="NZ_FWFR01000001.1"/>
</dbReference>
<keyword evidence="2 4" id="KW-1133">Transmembrane helix</keyword>
<feature type="transmembrane region" description="Helical" evidence="4">
    <location>
        <begin position="105"/>
        <end position="127"/>
    </location>
</feature>
<feature type="transmembrane region" description="Helical" evidence="4">
    <location>
        <begin position="46"/>
        <end position="69"/>
    </location>
</feature>
<keyword evidence="7" id="KW-1185">Reference proteome</keyword>
<dbReference type="PROSITE" id="PS50850">
    <property type="entry name" value="MFS"/>
    <property type="match status" value="1"/>
</dbReference>
<evidence type="ECO:0000259" key="5">
    <source>
        <dbReference type="PROSITE" id="PS50850"/>
    </source>
</evidence>
<dbReference type="InterPro" id="IPR020846">
    <property type="entry name" value="MFS_dom"/>
</dbReference>
<feature type="transmembrane region" description="Helical" evidence="4">
    <location>
        <begin position="166"/>
        <end position="190"/>
    </location>
</feature>
<evidence type="ECO:0000256" key="2">
    <source>
        <dbReference type="ARBA" id="ARBA00022989"/>
    </source>
</evidence>
<dbReference type="EMBL" id="FWFR01000001">
    <property type="protein sequence ID" value="SLN43993.1"/>
    <property type="molecule type" value="Genomic_DNA"/>
</dbReference>
<name>A0A1Y5SPZ6_9PROT</name>
<evidence type="ECO:0000256" key="4">
    <source>
        <dbReference type="SAM" id="Phobius"/>
    </source>
</evidence>
<keyword evidence="3 4" id="KW-0472">Membrane</keyword>
<dbReference type="InterPro" id="IPR011701">
    <property type="entry name" value="MFS"/>
</dbReference>
<feature type="transmembrane region" description="Helical" evidence="4">
    <location>
        <begin position="273"/>
        <end position="292"/>
    </location>
</feature>
<feature type="transmembrane region" description="Helical" evidence="4">
    <location>
        <begin position="329"/>
        <end position="350"/>
    </location>
</feature>
<sequence length="391" mass="40270">MADSATPAPGGSPRQIVPVIAMMMTMALSYGISIPLVSFVLESRGYSSGLIGLLAATPSVALFAIAPFVARLVRIVGARPLAWISLLTVAASVGLLPVLDNLPCWFLLRIAMGVADGILFSVSESWINMLAGDARRGRVLAIYTSVMAAGFAIGPALLGLVGTEGWLPFAVATGIILTGLLPLSLTGPGLPDLDGTASHGLMGFVARAPTLSLAVLLTGYVDAVLISLLPVYGLRSGLSASASALMITVGALGSLLLQYPIGWLADHVDRQKVFLGCGVGLVAGALLLPFVAGKSILLWPMLLLWCGACFGLYTVAMTLLGQRFTGPELVVGNAAFAALWGIGGITGPVIAGEAMDRFGKEGMPGTLAAGGLVFLAIGLWRHHRRKPTSSA</sequence>
<dbReference type="InParanoid" id="A0A1Y5SPZ6"/>
<evidence type="ECO:0000313" key="7">
    <source>
        <dbReference type="Proteomes" id="UP000193200"/>
    </source>
</evidence>
<dbReference type="Gene3D" id="1.20.1250.20">
    <property type="entry name" value="MFS general substrate transporter like domains"/>
    <property type="match status" value="2"/>
</dbReference>
<accession>A0A1Y5SPZ6</accession>
<feature type="transmembrane region" description="Helical" evidence="4">
    <location>
        <begin position="298"/>
        <end position="320"/>
    </location>
</feature>
<dbReference type="OrthoDB" id="9797524at2"/>
<dbReference type="AlphaFoldDB" id="A0A1Y5SPZ6"/>
<evidence type="ECO:0000256" key="1">
    <source>
        <dbReference type="ARBA" id="ARBA00022692"/>
    </source>
</evidence>
<dbReference type="PANTHER" id="PTHR23521:SF3">
    <property type="entry name" value="MFS TRANSPORTER"/>
    <property type="match status" value="1"/>
</dbReference>
<feature type="transmembrane region" description="Helical" evidence="4">
    <location>
        <begin position="16"/>
        <end position="40"/>
    </location>
</feature>
<organism evidence="6 7">
    <name type="scientific">Oceanibacterium hippocampi</name>
    <dbReference type="NCBI Taxonomy" id="745714"/>
    <lineage>
        <taxon>Bacteria</taxon>
        <taxon>Pseudomonadati</taxon>
        <taxon>Pseudomonadota</taxon>
        <taxon>Alphaproteobacteria</taxon>
        <taxon>Sneathiellales</taxon>
        <taxon>Sneathiellaceae</taxon>
        <taxon>Oceanibacterium</taxon>
    </lineage>
</organism>
<evidence type="ECO:0000313" key="6">
    <source>
        <dbReference type="EMBL" id="SLN43993.1"/>
    </source>
</evidence>
<dbReference type="GO" id="GO:0005886">
    <property type="term" value="C:plasma membrane"/>
    <property type="evidence" value="ECO:0007669"/>
    <property type="project" value="TreeGrafter"/>
</dbReference>
<feature type="transmembrane region" description="Helical" evidence="4">
    <location>
        <begin position="139"/>
        <end position="160"/>
    </location>
</feature>
<dbReference type="PANTHER" id="PTHR23521">
    <property type="entry name" value="TRANSPORTER MFS SUPERFAMILY"/>
    <property type="match status" value="1"/>
</dbReference>
<feature type="domain" description="Major facilitator superfamily (MFS) profile" evidence="5">
    <location>
        <begin position="15"/>
        <end position="386"/>
    </location>
</feature>
<dbReference type="Pfam" id="PF07690">
    <property type="entry name" value="MFS_1"/>
    <property type="match status" value="1"/>
</dbReference>
<protein>
    <submittedName>
        <fullName evidence="6">Putative MFS-type transporter YcaD</fullName>
    </submittedName>
</protein>
<dbReference type="Proteomes" id="UP000193200">
    <property type="component" value="Unassembled WGS sequence"/>
</dbReference>
<feature type="transmembrane region" description="Helical" evidence="4">
    <location>
        <begin position="238"/>
        <end position="261"/>
    </location>
</feature>
<proteinExistence type="predicted"/>
<dbReference type="GO" id="GO:0022857">
    <property type="term" value="F:transmembrane transporter activity"/>
    <property type="evidence" value="ECO:0007669"/>
    <property type="project" value="InterPro"/>
</dbReference>
<dbReference type="InterPro" id="IPR036259">
    <property type="entry name" value="MFS_trans_sf"/>
</dbReference>
<dbReference type="SUPFAM" id="SSF103473">
    <property type="entry name" value="MFS general substrate transporter"/>
    <property type="match status" value="1"/>
</dbReference>
<feature type="transmembrane region" description="Helical" evidence="4">
    <location>
        <begin position="362"/>
        <end position="380"/>
    </location>
</feature>
<feature type="transmembrane region" description="Helical" evidence="4">
    <location>
        <begin position="81"/>
        <end position="99"/>
    </location>
</feature>
<dbReference type="CDD" id="cd17477">
    <property type="entry name" value="MFS_YcaD_like"/>
    <property type="match status" value="1"/>
</dbReference>
<feature type="transmembrane region" description="Helical" evidence="4">
    <location>
        <begin position="211"/>
        <end position="232"/>
    </location>
</feature>
<reference evidence="6 7" key="1">
    <citation type="submission" date="2017-03" db="EMBL/GenBank/DDBJ databases">
        <authorList>
            <person name="Afonso C.L."/>
            <person name="Miller P.J."/>
            <person name="Scott M.A."/>
            <person name="Spackman E."/>
            <person name="Goraichik I."/>
            <person name="Dimitrov K.M."/>
            <person name="Suarez D.L."/>
            <person name="Swayne D.E."/>
        </authorList>
    </citation>
    <scope>NUCLEOTIDE SEQUENCE [LARGE SCALE GENOMIC DNA]</scope>
    <source>
        <strain evidence="6 7">CECT 7691</strain>
    </source>
</reference>
<evidence type="ECO:0000256" key="3">
    <source>
        <dbReference type="ARBA" id="ARBA00023136"/>
    </source>
</evidence>
<gene>
    <name evidence="6" type="primary">ycaD_2</name>
    <name evidence="6" type="ORF">OCH7691_01848</name>
</gene>